<dbReference type="Proteomes" id="UP000308652">
    <property type="component" value="Unassembled WGS sequence"/>
</dbReference>
<accession>A0A5C3MI67</accession>
<dbReference type="EMBL" id="ML213590">
    <property type="protein sequence ID" value="TFK45044.1"/>
    <property type="molecule type" value="Genomic_DNA"/>
</dbReference>
<dbReference type="AlphaFoldDB" id="A0A5C3MI67"/>
<sequence length="278" mass="31002">MASTSSAKNIMTYNSMQKSGPAGPSSTTRPVGRRLNILVLELFEEQRKRNPDPTLTERKALLEKVRQIPGYENYQIINLTSWFKRRLLSAPGRQQSENTVPPTPTADRNERHQTSNQNTLYPSLTPDKIQHLTILAQSTHFPSLDIITTWAILLKATPQDIVAWLEEHNRNLVNNQLLTPSDSTSPEPPSIFKQDPSSPAISTLITPAPSRTADLAKMPNPISISTQIVYGIADAVNHPQPTPFYPTTAQEFNAMFAPYEAKMKSLLHILQLGTSQNL</sequence>
<feature type="region of interest" description="Disordered" evidence="1">
    <location>
        <begin position="90"/>
        <end position="123"/>
    </location>
</feature>
<reference evidence="2 3" key="1">
    <citation type="journal article" date="2019" name="Nat. Ecol. Evol.">
        <title>Megaphylogeny resolves global patterns of mushroom evolution.</title>
        <authorList>
            <person name="Varga T."/>
            <person name="Krizsan K."/>
            <person name="Foldi C."/>
            <person name="Dima B."/>
            <person name="Sanchez-Garcia M."/>
            <person name="Sanchez-Ramirez S."/>
            <person name="Szollosi G.J."/>
            <person name="Szarkandi J.G."/>
            <person name="Papp V."/>
            <person name="Albert L."/>
            <person name="Andreopoulos W."/>
            <person name="Angelini C."/>
            <person name="Antonin V."/>
            <person name="Barry K.W."/>
            <person name="Bougher N.L."/>
            <person name="Buchanan P."/>
            <person name="Buyck B."/>
            <person name="Bense V."/>
            <person name="Catcheside P."/>
            <person name="Chovatia M."/>
            <person name="Cooper J."/>
            <person name="Damon W."/>
            <person name="Desjardin D."/>
            <person name="Finy P."/>
            <person name="Geml J."/>
            <person name="Haridas S."/>
            <person name="Hughes K."/>
            <person name="Justo A."/>
            <person name="Karasinski D."/>
            <person name="Kautmanova I."/>
            <person name="Kiss B."/>
            <person name="Kocsube S."/>
            <person name="Kotiranta H."/>
            <person name="LaButti K.M."/>
            <person name="Lechner B.E."/>
            <person name="Liimatainen K."/>
            <person name="Lipzen A."/>
            <person name="Lukacs Z."/>
            <person name="Mihaltcheva S."/>
            <person name="Morgado L.N."/>
            <person name="Niskanen T."/>
            <person name="Noordeloos M.E."/>
            <person name="Ohm R.A."/>
            <person name="Ortiz-Santana B."/>
            <person name="Ovrebo C."/>
            <person name="Racz N."/>
            <person name="Riley R."/>
            <person name="Savchenko A."/>
            <person name="Shiryaev A."/>
            <person name="Soop K."/>
            <person name="Spirin V."/>
            <person name="Szebenyi C."/>
            <person name="Tomsovsky M."/>
            <person name="Tulloss R.E."/>
            <person name="Uehling J."/>
            <person name="Grigoriev I.V."/>
            <person name="Vagvolgyi C."/>
            <person name="Papp T."/>
            <person name="Martin F.M."/>
            <person name="Miettinen O."/>
            <person name="Hibbett D.S."/>
            <person name="Nagy L.G."/>
        </authorList>
    </citation>
    <scope>NUCLEOTIDE SEQUENCE [LARGE SCALE GENOMIC DNA]</scope>
    <source>
        <strain evidence="2 3">CBS 166.37</strain>
    </source>
</reference>
<name>A0A5C3MI67_9AGAR</name>
<feature type="region of interest" description="Disordered" evidence="1">
    <location>
        <begin position="176"/>
        <end position="200"/>
    </location>
</feature>
<evidence type="ECO:0008006" key="4">
    <source>
        <dbReference type="Google" id="ProtNLM"/>
    </source>
</evidence>
<evidence type="ECO:0000256" key="1">
    <source>
        <dbReference type="SAM" id="MobiDB-lite"/>
    </source>
</evidence>
<evidence type="ECO:0000313" key="3">
    <source>
        <dbReference type="Proteomes" id="UP000308652"/>
    </source>
</evidence>
<protein>
    <recommendedName>
        <fullName evidence="4">Homeobox domain-containing protein</fullName>
    </recommendedName>
</protein>
<feature type="compositionally biased region" description="Polar residues" evidence="1">
    <location>
        <begin position="1"/>
        <end position="29"/>
    </location>
</feature>
<organism evidence="2 3">
    <name type="scientific">Crucibulum laeve</name>
    <dbReference type="NCBI Taxonomy" id="68775"/>
    <lineage>
        <taxon>Eukaryota</taxon>
        <taxon>Fungi</taxon>
        <taxon>Dikarya</taxon>
        <taxon>Basidiomycota</taxon>
        <taxon>Agaricomycotina</taxon>
        <taxon>Agaricomycetes</taxon>
        <taxon>Agaricomycetidae</taxon>
        <taxon>Agaricales</taxon>
        <taxon>Agaricineae</taxon>
        <taxon>Nidulariaceae</taxon>
        <taxon>Crucibulum</taxon>
    </lineage>
</organism>
<keyword evidence="3" id="KW-1185">Reference proteome</keyword>
<feature type="region of interest" description="Disordered" evidence="1">
    <location>
        <begin position="1"/>
        <end position="30"/>
    </location>
</feature>
<dbReference type="OrthoDB" id="2646043at2759"/>
<proteinExistence type="predicted"/>
<gene>
    <name evidence="2" type="ORF">BDQ12DRAFT_674018</name>
</gene>
<evidence type="ECO:0000313" key="2">
    <source>
        <dbReference type="EMBL" id="TFK45044.1"/>
    </source>
</evidence>